<name>A0ABY4CNM9_9BACL</name>
<organism evidence="1 2">
    <name type="scientific">Fodinisporobacter ferrooxydans</name>
    <dbReference type="NCBI Taxonomy" id="2901836"/>
    <lineage>
        <taxon>Bacteria</taxon>
        <taxon>Bacillati</taxon>
        <taxon>Bacillota</taxon>
        <taxon>Bacilli</taxon>
        <taxon>Bacillales</taxon>
        <taxon>Alicyclobacillaceae</taxon>
        <taxon>Fodinisporobacter</taxon>
    </lineage>
</organism>
<dbReference type="InterPro" id="IPR007325">
    <property type="entry name" value="KFase/CYL"/>
</dbReference>
<dbReference type="Gene3D" id="3.50.30.50">
    <property type="entry name" value="Putative cyclase"/>
    <property type="match status" value="1"/>
</dbReference>
<sequence>MYKVHDISMAIFEGMPVYKNKPEKQPSIRIVQDFPDSPARESRIDMDVHTGTHIDSPLHMVPDGGTIKTISLERLIGTCRILDLSDVVGGITKEDLVSHNIQPGEFILLKTKNSKEDSFAPEFVFLAEDGAKYLAELKIKGVGIDSLGIERSQPGHPTHKSLFQADIVIIEGLRLKNVTAGSYFLVAAPIKLLDTEAAPARVLLIEGIH</sequence>
<evidence type="ECO:0000313" key="2">
    <source>
        <dbReference type="Proteomes" id="UP000830167"/>
    </source>
</evidence>
<dbReference type="Pfam" id="PF04199">
    <property type="entry name" value="Cyclase"/>
    <property type="match status" value="1"/>
</dbReference>
<reference evidence="1" key="1">
    <citation type="submission" date="2021-12" db="EMBL/GenBank/DDBJ databases">
        <title>Alicyclobacillaceae gen. nov., sp. nov., isolated from chalcocite enrichment system.</title>
        <authorList>
            <person name="Jiang Z."/>
        </authorList>
    </citation>
    <scope>NUCLEOTIDE SEQUENCE</scope>
    <source>
        <strain evidence="1">MYW30-H2</strain>
    </source>
</reference>
<protein>
    <submittedName>
        <fullName evidence="1">Cyclase family protein</fullName>
    </submittedName>
</protein>
<dbReference type="EMBL" id="CP089291">
    <property type="protein sequence ID" value="UOF92087.1"/>
    <property type="molecule type" value="Genomic_DNA"/>
</dbReference>
<gene>
    <name evidence="1" type="ORF">LSG31_07745</name>
</gene>
<dbReference type="PANTHER" id="PTHR31118:SF12">
    <property type="entry name" value="CYCLASE-LIKE PROTEIN 2"/>
    <property type="match status" value="1"/>
</dbReference>
<dbReference type="SUPFAM" id="SSF102198">
    <property type="entry name" value="Putative cyclase"/>
    <property type="match status" value="1"/>
</dbReference>
<proteinExistence type="predicted"/>
<dbReference type="InterPro" id="IPR037175">
    <property type="entry name" value="KFase_sf"/>
</dbReference>
<evidence type="ECO:0000313" key="1">
    <source>
        <dbReference type="EMBL" id="UOF92087.1"/>
    </source>
</evidence>
<dbReference type="Proteomes" id="UP000830167">
    <property type="component" value="Chromosome"/>
</dbReference>
<dbReference type="RefSeq" id="WP_347438772.1">
    <property type="nucleotide sequence ID" value="NZ_CP089291.1"/>
</dbReference>
<accession>A0ABY4CNM9</accession>
<keyword evidence="2" id="KW-1185">Reference proteome</keyword>
<dbReference type="PANTHER" id="PTHR31118">
    <property type="entry name" value="CYCLASE-LIKE PROTEIN 2"/>
    <property type="match status" value="1"/>
</dbReference>